<gene>
    <name evidence="1" type="ORF">JAAARDRAFT_93262</name>
</gene>
<proteinExistence type="predicted"/>
<evidence type="ECO:0008006" key="3">
    <source>
        <dbReference type="Google" id="ProtNLM"/>
    </source>
</evidence>
<dbReference type="InParanoid" id="A0A067PPX2"/>
<keyword evidence="2" id="KW-1185">Reference proteome</keyword>
<dbReference type="Proteomes" id="UP000027265">
    <property type="component" value="Unassembled WGS sequence"/>
</dbReference>
<dbReference type="EMBL" id="KL197721">
    <property type="protein sequence ID" value="KDQ56834.1"/>
    <property type="molecule type" value="Genomic_DNA"/>
</dbReference>
<evidence type="ECO:0000313" key="2">
    <source>
        <dbReference type="Proteomes" id="UP000027265"/>
    </source>
</evidence>
<accession>A0A067PPX2</accession>
<dbReference type="OrthoDB" id="3205788at2759"/>
<organism evidence="1 2">
    <name type="scientific">Jaapia argillacea MUCL 33604</name>
    <dbReference type="NCBI Taxonomy" id="933084"/>
    <lineage>
        <taxon>Eukaryota</taxon>
        <taxon>Fungi</taxon>
        <taxon>Dikarya</taxon>
        <taxon>Basidiomycota</taxon>
        <taxon>Agaricomycotina</taxon>
        <taxon>Agaricomycetes</taxon>
        <taxon>Agaricomycetidae</taxon>
        <taxon>Jaapiales</taxon>
        <taxon>Jaapiaceae</taxon>
        <taxon>Jaapia</taxon>
    </lineage>
</organism>
<evidence type="ECO:0000313" key="1">
    <source>
        <dbReference type="EMBL" id="KDQ56834.1"/>
    </source>
</evidence>
<reference evidence="2" key="1">
    <citation type="journal article" date="2014" name="Proc. Natl. Acad. Sci. U.S.A.">
        <title>Extensive sampling of basidiomycete genomes demonstrates inadequacy of the white-rot/brown-rot paradigm for wood decay fungi.</title>
        <authorList>
            <person name="Riley R."/>
            <person name="Salamov A.A."/>
            <person name="Brown D.W."/>
            <person name="Nagy L.G."/>
            <person name="Floudas D."/>
            <person name="Held B.W."/>
            <person name="Levasseur A."/>
            <person name="Lombard V."/>
            <person name="Morin E."/>
            <person name="Otillar R."/>
            <person name="Lindquist E.A."/>
            <person name="Sun H."/>
            <person name="LaButti K.M."/>
            <person name="Schmutz J."/>
            <person name="Jabbour D."/>
            <person name="Luo H."/>
            <person name="Baker S.E."/>
            <person name="Pisabarro A.G."/>
            <person name="Walton J.D."/>
            <person name="Blanchette R.A."/>
            <person name="Henrissat B."/>
            <person name="Martin F."/>
            <person name="Cullen D."/>
            <person name="Hibbett D.S."/>
            <person name="Grigoriev I.V."/>
        </authorList>
    </citation>
    <scope>NUCLEOTIDE SEQUENCE [LARGE SCALE GENOMIC DNA]</scope>
    <source>
        <strain evidence="2">MUCL 33604</strain>
    </source>
</reference>
<dbReference type="HOGENOM" id="CLU_108608_0_0_1"/>
<dbReference type="AlphaFoldDB" id="A0A067PPX2"/>
<sequence>VYNSTPDTNIYVKFVQDARDYVTNGKVECTKHVRYISHFLSGQALVFYNTTVSRSHMEWSLKRFFWGIFDYCFPKDFHNIQRGEFKRSYQGSLTVREYAYELVVYFEILGNVSDVKQVDKLWNGLCKDIQSELWKTYLDPKSSSWDEVLEVAKIIEKAN</sequence>
<feature type="non-terminal residue" evidence="1">
    <location>
        <position position="159"/>
    </location>
</feature>
<feature type="non-terminal residue" evidence="1">
    <location>
        <position position="1"/>
    </location>
</feature>
<name>A0A067PPX2_9AGAM</name>
<protein>
    <recommendedName>
        <fullName evidence="3">Retrotransposon gag domain-containing protein</fullName>
    </recommendedName>
</protein>
<dbReference type="STRING" id="933084.A0A067PPX2"/>